<organism evidence="1 2">
    <name type="scientific">Micromonospora globispora</name>
    <dbReference type="NCBI Taxonomy" id="1450148"/>
    <lineage>
        <taxon>Bacteria</taxon>
        <taxon>Bacillati</taxon>
        <taxon>Actinomycetota</taxon>
        <taxon>Actinomycetes</taxon>
        <taxon>Micromonosporales</taxon>
        <taxon>Micromonosporaceae</taxon>
        <taxon>Micromonospora</taxon>
    </lineage>
</organism>
<evidence type="ECO:0000313" key="1">
    <source>
        <dbReference type="EMBL" id="PWU45719.1"/>
    </source>
</evidence>
<sequence length="94" mass="10384">MVMAQVAANLSLRSRPALPCPPPDSAQSWVLADGGRAVRQKQQILGVHLRGLDGMCVGCRAWWARLTPYRCWQVEWAARRQARAITARFLGVGA</sequence>
<gene>
    <name evidence="1" type="ORF">DLJ46_20445</name>
</gene>
<dbReference type="Proteomes" id="UP000245683">
    <property type="component" value="Unassembled WGS sequence"/>
</dbReference>
<proteinExistence type="predicted"/>
<dbReference type="AlphaFoldDB" id="A0A317JY81"/>
<protein>
    <submittedName>
        <fullName evidence="1">Uncharacterized protein</fullName>
    </submittedName>
</protein>
<evidence type="ECO:0000313" key="2">
    <source>
        <dbReference type="Proteomes" id="UP000245683"/>
    </source>
</evidence>
<keyword evidence="2" id="KW-1185">Reference proteome</keyword>
<accession>A0A317JY81</accession>
<dbReference type="EMBL" id="QGSV01000241">
    <property type="protein sequence ID" value="PWU45719.1"/>
    <property type="molecule type" value="Genomic_DNA"/>
</dbReference>
<reference evidence="2" key="1">
    <citation type="submission" date="2018-05" db="EMBL/GenBank/DDBJ databases">
        <title>Micromonospora globispora sp. nov. and Micromonospora rugosa sp. nov., isolated from marine sediment.</title>
        <authorList>
            <person name="Carro L."/>
            <person name="Aysel V."/>
            <person name="Cetin D."/>
            <person name="Igual J.M."/>
            <person name="Klenk H.-P."/>
            <person name="Trujillo M.E."/>
            <person name="Sahin N."/>
        </authorList>
    </citation>
    <scope>NUCLEOTIDE SEQUENCE [LARGE SCALE GENOMIC DNA]</scope>
    <source>
        <strain evidence="2">S2904</strain>
    </source>
</reference>
<comment type="caution">
    <text evidence="1">The sequence shown here is derived from an EMBL/GenBank/DDBJ whole genome shotgun (WGS) entry which is preliminary data.</text>
</comment>
<name>A0A317JY81_9ACTN</name>
<dbReference type="OrthoDB" id="3402386at2"/>